<evidence type="ECO:0000259" key="8">
    <source>
        <dbReference type="Pfam" id="PF00924"/>
    </source>
</evidence>
<evidence type="ECO:0000256" key="3">
    <source>
        <dbReference type="ARBA" id="ARBA00022475"/>
    </source>
</evidence>
<evidence type="ECO:0000259" key="9">
    <source>
        <dbReference type="Pfam" id="PF21082"/>
    </source>
</evidence>
<dbReference type="PROSITE" id="PS01246">
    <property type="entry name" value="UPF0003"/>
    <property type="match status" value="1"/>
</dbReference>
<dbReference type="EMBL" id="FNWV01000006">
    <property type="protein sequence ID" value="SEH66265.1"/>
    <property type="molecule type" value="Genomic_DNA"/>
</dbReference>
<dbReference type="Gene3D" id="2.30.30.60">
    <property type="match status" value="1"/>
</dbReference>
<keyword evidence="6 7" id="KW-0472">Membrane</keyword>
<dbReference type="Gene3D" id="1.10.287.1260">
    <property type="match status" value="1"/>
</dbReference>
<evidence type="ECO:0000256" key="6">
    <source>
        <dbReference type="ARBA" id="ARBA00023136"/>
    </source>
</evidence>
<feature type="domain" description="Mechanosensitive ion channel MscS" evidence="8">
    <location>
        <begin position="132"/>
        <end position="196"/>
    </location>
</feature>
<dbReference type="InterPro" id="IPR049142">
    <property type="entry name" value="MS_channel_1st"/>
</dbReference>
<feature type="transmembrane region" description="Helical" evidence="7">
    <location>
        <begin position="44"/>
        <end position="65"/>
    </location>
</feature>
<protein>
    <submittedName>
        <fullName evidence="11">Small conductance mechanosensitive channel</fullName>
    </submittedName>
</protein>
<evidence type="ECO:0000313" key="12">
    <source>
        <dbReference type="Proteomes" id="UP000183190"/>
    </source>
</evidence>
<feature type="transmembrane region" description="Helical" evidence="7">
    <location>
        <begin position="85"/>
        <end position="106"/>
    </location>
</feature>
<evidence type="ECO:0000256" key="1">
    <source>
        <dbReference type="ARBA" id="ARBA00004651"/>
    </source>
</evidence>
<evidence type="ECO:0000256" key="5">
    <source>
        <dbReference type="ARBA" id="ARBA00022989"/>
    </source>
</evidence>
<dbReference type="GO" id="GO:0005886">
    <property type="term" value="C:plasma membrane"/>
    <property type="evidence" value="ECO:0007669"/>
    <property type="project" value="UniProtKB-SubCell"/>
</dbReference>
<feature type="domain" description="Mechanosensitive ion channel MscS C-terminal" evidence="9">
    <location>
        <begin position="203"/>
        <end position="285"/>
    </location>
</feature>
<dbReference type="Pfam" id="PF21082">
    <property type="entry name" value="MS_channel_3rd"/>
    <property type="match status" value="1"/>
</dbReference>
<dbReference type="Proteomes" id="UP000183190">
    <property type="component" value="Unassembled WGS sequence"/>
</dbReference>
<dbReference type="OrthoDB" id="9809206at2"/>
<dbReference type="SUPFAM" id="SSF50182">
    <property type="entry name" value="Sm-like ribonucleoproteins"/>
    <property type="match status" value="1"/>
</dbReference>
<dbReference type="InterPro" id="IPR011066">
    <property type="entry name" value="MscS_channel_C_sf"/>
</dbReference>
<evidence type="ECO:0000256" key="7">
    <source>
        <dbReference type="SAM" id="Phobius"/>
    </source>
</evidence>
<dbReference type="InterPro" id="IPR010920">
    <property type="entry name" value="LSM_dom_sf"/>
</dbReference>
<evidence type="ECO:0000256" key="4">
    <source>
        <dbReference type="ARBA" id="ARBA00022692"/>
    </source>
</evidence>
<evidence type="ECO:0000259" key="10">
    <source>
        <dbReference type="Pfam" id="PF21088"/>
    </source>
</evidence>
<gene>
    <name evidence="11" type="ORF">SAMN02910265_02023</name>
</gene>
<keyword evidence="5 7" id="KW-1133">Transmembrane helix</keyword>
<dbReference type="AlphaFoldDB" id="A0A1H6JUM7"/>
<sequence>MNELTTVDETVTEAATNEVIGTIQESVEKTTGFFSDAAEYLRKALPLIIVALLILVLGILISKLIAKIVGKAVSKSNVNGAAKSFLVSLIKIILYIAVVIMALSVLKVPMSSIITILGAAGLAISLALQSCLSNLSGGFIILFTKPFTTGDIIELDGSVGTVRDIGIFYTKMLTFDGKTVFIPNGKVTDAKIVNYTETPARRIDLSFAISYSSDFEKARQVILNVIANEKLILKEPAPVVRMSSHNNSSVSVAVLVWVNNGDFLEESYNMTEAVKVAFEENGIEIPFDQLDIHIKDKV</sequence>
<dbReference type="InterPro" id="IPR023408">
    <property type="entry name" value="MscS_beta-dom_sf"/>
</dbReference>
<accession>A0A1H6JUM7</accession>
<evidence type="ECO:0000313" key="11">
    <source>
        <dbReference type="EMBL" id="SEH66265.1"/>
    </source>
</evidence>
<dbReference type="InterPro" id="IPR011014">
    <property type="entry name" value="MscS_channel_TM-2"/>
</dbReference>
<dbReference type="Gene3D" id="3.30.70.100">
    <property type="match status" value="1"/>
</dbReference>
<comment type="similarity">
    <text evidence="2">Belongs to the MscS (TC 1.A.23) family.</text>
</comment>
<dbReference type="InterPro" id="IPR045275">
    <property type="entry name" value="MscS_archaea/bacteria_type"/>
</dbReference>
<dbReference type="SUPFAM" id="SSF82861">
    <property type="entry name" value="Mechanosensitive channel protein MscS (YggB), transmembrane region"/>
    <property type="match status" value="1"/>
</dbReference>
<evidence type="ECO:0000256" key="2">
    <source>
        <dbReference type="ARBA" id="ARBA00008017"/>
    </source>
</evidence>
<dbReference type="PANTHER" id="PTHR30221:SF1">
    <property type="entry name" value="SMALL-CONDUCTANCE MECHANOSENSITIVE CHANNEL"/>
    <property type="match status" value="1"/>
</dbReference>
<dbReference type="Pfam" id="PF21088">
    <property type="entry name" value="MS_channel_1st"/>
    <property type="match status" value="1"/>
</dbReference>
<dbReference type="SUPFAM" id="SSF82689">
    <property type="entry name" value="Mechanosensitive channel protein MscS (YggB), C-terminal domain"/>
    <property type="match status" value="1"/>
</dbReference>
<organism evidence="11 12">
    <name type="scientific">Ruminococcus flavefaciens</name>
    <dbReference type="NCBI Taxonomy" id="1265"/>
    <lineage>
        <taxon>Bacteria</taxon>
        <taxon>Bacillati</taxon>
        <taxon>Bacillota</taxon>
        <taxon>Clostridia</taxon>
        <taxon>Eubacteriales</taxon>
        <taxon>Oscillospiraceae</taxon>
        <taxon>Ruminococcus</taxon>
    </lineage>
</organism>
<dbReference type="Pfam" id="PF05552">
    <property type="entry name" value="MS_channel_1st_1"/>
    <property type="match status" value="1"/>
</dbReference>
<feature type="transmembrane region" description="Helical" evidence="7">
    <location>
        <begin position="112"/>
        <end position="132"/>
    </location>
</feature>
<keyword evidence="4 7" id="KW-0812">Transmembrane</keyword>
<name>A0A1H6JUM7_RUMFL</name>
<dbReference type="InterPro" id="IPR008910">
    <property type="entry name" value="MSC_TM_helix"/>
</dbReference>
<dbReference type="PANTHER" id="PTHR30221">
    <property type="entry name" value="SMALL-CONDUCTANCE MECHANOSENSITIVE CHANNEL"/>
    <property type="match status" value="1"/>
</dbReference>
<dbReference type="InterPro" id="IPR049278">
    <property type="entry name" value="MS_channel_C"/>
</dbReference>
<dbReference type="Pfam" id="PF00924">
    <property type="entry name" value="MS_channel_2nd"/>
    <property type="match status" value="1"/>
</dbReference>
<reference evidence="11 12" key="1">
    <citation type="submission" date="2016-10" db="EMBL/GenBank/DDBJ databases">
        <authorList>
            <person name="de Groot N.N."/>
        </authorList>
    </citation>
    <scope>NUCLEOTIDE SEQUENCE [LARGE SCALE GENOMIC DNA]</scope>
    <source>
        <strain evidence="11 12">YAD2003</strain>
    </source>
</reference>
<dbReference type="GO" id="GO:0008381">
    <property type="term" value="F:mechanosensitive monoatomic ion channel activity"/>
    <property type="evidence" value="ECO:0007669"/>
    <property type="project" value="InterPro"/>
</dbReference>
<keyword evidence="3" id="KW-1003">Cell membrane</keyword>
<feature type="domain" description="Mechanosensitive ion channel transmembrane helices 2/3" evidence="10">
    <location>
        <begin position="89"/>
        <end position="129"/>
    </location>
</feature>
<proteinExistence type="inferred from homology"/>
<dbReference type="InterPro" id="IPR006685">
    <property type="entry name" value="MscS_channel_2nd"/>
</dbReference>
<dbReference type="InterPro" id="IPR006686">
    <property type="entry name" value="MscS_channel_CS"/>
</dbReference>
<dbReference type="RefSeq" id="WP_074716992.1">
    <property type="nucleotide sequence ID" value="NZ_FNWV01000006.1"/>
</dbReference>
<comment type="subcellular location">
    <subcellularLocation>
        <location evidence="1">Cell membrane</location>
        <topology evidence="1">Multi-pass membrane protein</topology>
    </subcellularLocation>
</comment>